<keyword evidence="2 3" id="KW-0807">Transducer</keyword>
<dbReference type="SUPFAM" id="SSF58104">
    <property type="entry name" value="Methyl-accepting chemotaxis protein (MCP) signaling domain"/>
    <property type="match status" value="1"/>
</dbReference>
<dbReference type="GO" id="GO:0006935">
    <property type="term" value="P:chemotaxis"/>
    <property type="evidence" value="ECO:0007669"/>
    <property type="project" value="UniProtKB-ARBA"/>
</dbReference>
<evidence type="ECO:0000313" key="6">
    <source>
        <dbReference type="EMBL" id="TGG95791.1"/>
    </source>
</evidence>
<comment type="caution">
    <text evidence="6">The sequence shown here is derived from an EMBL/GenBank/DDBJ whole genome shotgun (WGS) entry which is preliminary data.</text>
</comment>
<dbReference type="InterPro" id="IPR004089">
    <property type="entry name" value="MCPsignal_dom"/>
</dbReference>
<evidence type="ECO:0000256" key="2">
    <source>
        <dbReference type="ARBA" id="ARBA00023224"/>
    </source>
</evidence>
<evidence type="ECO:0000259" key="5">
    <source>
        <dbReference type="PROSITE" id="PS50111"/>
    </source>
</evidence>
<proteinExistence type="predicted"/>
<evidence type="ECO:0000313" key="7">
    <source>
        <dbReference type="Proteomes" id="UP000297475"/>
    </source>
</evidence>
<dbReference type="Proteomes" id="UP000297475">
    <property type="component" value="Unassembled WGS sequence"/>
</dbReference>
<feature type="domain" description="Methyl-accepting transducer" evidence="5">
    <location>
        <begin position="117"/>
        <end position="288"/>
    </location>
</feature>
<dbReference type="Pfam" id="PF00015">
    <property type="entry name" value="MCPsignal"/>
    <property type="match status" value="1"/>
</dbReference>
<dbReference type="Gene3D" id="1.10.287.950">
    <property type="entry name" value="Methyl-accepting chemotaxis protein"/>
    <property type="match status" value="1"/>
</dbReference>
<gene>
    <name evidence="6" type="ORF">E4656_05120</name>
</gene>
<dbReference type="OrthoDB" id="3288815at2"/>
<dbReference type="GO" id="GO:0016020">
    <property type="term" value="C:membrane"/>
    <property type="evidence" value="ECO:0007669"/>
    <property type="project" value="UniProtKB-SubCell"/>
</dbReference>
<comment type="subcellular location">
    <subcellularLocation>
        <location evidence="1">Membrane</location>
    </subcellularLocation>
</comment>
<dbReference type="SMART" id="SM00283">
    <property type="entry name" value="MA"/>
    <property type="match status" value="1"/>
</dbReference>
<evidence type="ECO:0000256" key="3">
    <source>
        <dbReference type="PROSITE-ProRule" id="PRU00284"/>
    </source>
</evidence>
<dbReference type="PANTHER" id="PTHR32089:SF112">
    <property type="entry name" value="LYSOZYME-LIKE PROTEIN-RELATED"/>
    <property type="match status" value="1"/>
</dbReference>
<feature type="transmembrane region" description="Helical" evidence="4">
    <location>
        <begin position="21"/>
        <end position="41"/>
    </location>
</feature>
<accession>A0A4Z0WJY9</accession>
<dbReference type="AlphaFoldDB" id="A0A4Z0WJY9"/>
<protein>
    <submittedName>
        <fullName evidence="6">Chemotaxis protein</fullName>
    </submittedName>
</protein>
<feature type="transmembrane region" description="Helical" evidence="4">
    <location>
        <begin position="47"/>
        <end position="68"/>
    </location>
</feature>
<dbReference type="PANTHER" id="PTHR32089">
    <property type="entry name" value="METHYL-ACCEPTING CHEMOTAXIS PROTEIN MCPB"/>
    <property type="match status" value="1"/>
</dbReference>
<name>A0A4Z0WJY9_9GAMM</name>
<evidence type="ECO:0000256" key="4">
    <source>
        <dbReference type="SAM" id="Phobius"/>
    </source>
</evidence>
<keyword evidence="4" id="KW-0812">Transmembrane</keyword>
<dbReference type="GO" id="GO:0007165">
    <property type="term" value="P:signal transduction"/>
    <property type="evidence" value="ECO:0007669"/>
    <property type="project" value="UniProtKB-KW"/>
</dbReference>
<reference evidence="6 7" key="1">
    <citation type="submission" date="2019-04" db="EMBL/GenBank/DDBJ databases">
        <title>Natronospirillum operosus gen. nov., sp. nov., a haloalkaliphilic satellite isolated from decaying biomass of laboratory culture of cyanobacterium Geitlerinema sp. and proposal of Natronospirillaceae fam. nov. and Saccharospirillaceae fam. nov.</title>
        <authorList>
            <person name="Kevbrin V."/>
            <person name="Boltyanskaya Y."/>
            <person name="Koziaeva V."/>
            <person name="Grouzdev D.S."/>
            <person name="Park M."/>
            <person name="Cho J."/>
        </authorList>
    </citation>
    <scope>NUCLEOTIDE SEQUENCE [LARGE SCALE GENOMIC DNA]</scope>
    <source>
        <strain evidence="6 7">G-116</strain>
    </source>
</reference>
<sequence>MAPFKKGLSVSSSQRFPDRTLMVITAAPGLLAMGLVLFFLPGWWARLGAMLALGLATAVAVVSARTLVRRYYRPLLDRQQADAERVAEASAPVREAHVALGRQLLPTWAQHVETARSQTEHAINDLSGCFGKLATELRLSTEMSGEVAESLEGGMGSSFGQAEKSLQSVVDSLKNALEERDGLLKQINGLDTFVDELDTMAQDVATIAGQTNLLALNAAIEAARAGEHGRGFAVVADEVRKLSSLSAETGERISTKVRYIGDAIRAAVNAAQDSRGRDGKSVDTAEATIGQVLTNFSSLGNRLVVSAESLRQSNQEVRSQVESSLIQLQFQDRTGQILSHVVASMESVAQRIGSRDGQVLDVTAVMDDMEASYAMAEERNNHSQGGRHVAAPVATGEITFF</sequence>
<evidence type="ECO:0000256" key="1">
    <source>
        <dbReference type="ARBA" id="ARBA00004370"/>
    </source>
</evidence>
<dbReference type="EMBL" id="SRMF01000001">
    <property type="protein sequence ID" value="TGG95791.1"/>
    <property type="molecule type" value="Genomic_DNA"/>
</dbReference>
<organism evidence="6 7">
    <name type="scientific">Natronospirillum operosum</name>
    <dbReference type="NCBI Taxonomy" id="2759953"/>
    <lineage>
        <taxon>Bacteria</taxon>
        <taxon>Pseudomonadati</taxon>
        <taxon>Pseudomonadota</taxon>
        <taxon>Gammaproteobacteria</taxon>
        <taxon>Oceanospirillales</taxon>
        <taxon>Natronospirillaceae</taxon>
        <taxon>Natronospirillum</taxon>
    </lineage>
</organism>
<dbReference type="PROSITE" id="PS50111">
    <property type="entry name" value="CHEMOTAXIS_TRANSDUC_2"/>
    <property type="match status" value="1"/>
</dbReference>
<keyword evidence="4" id="KW-1133">Transmembrane helix</keyword>
<keyword evidence="7" id="KW-1185">Reference proteome</keyword>
<keyword evidence="4" id="KW-0472">Membrane</keyword>